<comment type="caution">
    <text evidence="2">The sequence shown here is derived from an EMBL/GenBank/DDBJ whole genome shotgun (WGS) entry which is preliminary data.</text>
</comment>
<proteinExistence type="predicted"/>
<accession>A0AAW4BL48</accession>
<gene>
    <name evidence="2" type="ORF">ERJ77_21795</name>
</gene>
<name>A0AAW4BL48_VIBAN</name>
<keyword evidence="1" id="KW-1133">Transmembrane helix</keyword>
<dbReference type="AlphaFoldDB" id="A0AAW4BL48"/>
<evidence type="ECO:0000313" key="3">
    <source>
        <dbReference type="Proteomes" id="UP000786185"/>
    </source>
</evidence>
<reference evidence="2" key="1">
    <citation type="journal article" date="2021" name="PeerJ">
        <title>Analysis of 44 Vibrio anguillarum genomes reveals high genetic diversity.</title>
        <authorList>
            <person name="Hansen M.J."/>
            <person name="Dalsgaard I."/>
        </authorList>
    </citation>
    <scope>NUCLEOTIDE SEQUENCE</scope>
    <source>
        <strain evidence="2">850617-1/1</strain>
    </source>
</reference>
<keyword evidence="1" id="KW-0812">Transmembrane</keyword>
<evidence type="ECO:0000313" key="2">
    <source>
        <dbReference type="EMBL" id="MBF4437071.1"/>
    </source>
</evidence>
<evidence type="ECO:0000256" key="1">
    <source>
        <dbReference type="SAM" id="Phobius"/>
    </source>
</evidence>
<feature type="non-terminal residue" evidence="2">
    <location>
        <position position="1"/>
    </location>
</feature>
<feature type="transmembrane region" description="Helical" evidence="1">
    <location>
        <begin position="73"/>
        <end position="91"/>
    </location>
</feature>
<organism evidence="2 3">
    <name type="scientific">Vibrio anguillarum</name>
    <name type="common">Listonella anguillarum</name>
    <dbReference type="NCBI Taxonomy" id="55601"/>
    <lineage>
        <taxon>Bacteria</taxon>
        <taxon>Pseudomonadati</taxon>
        <taxon>Pseudomonadota</taxon>
        <taxon>Gammaproteobacteria</taxon>
        <taxon>Vibrionales</taxon>
        <taxon>Vibrionaceae</taxon>
        <taxon>Vibrio</taxon>
    </lineage>
</organism>
<sequence length="92" mass="10172">KAMNAVKGLFPDASGNYTVKGEPDVNMAVQLLHSEEYHREKAKIMAPIDRFFQELEARTEQQLNQAAEQVKSTVLIGNISLVVVAIIAIIGY</sequence>
<dbReference type="EMBL" id="SCLC01000598">
    <property type="protein sequence ID" value="MBF4437071.1"/>
    <property type="molecule type" value="Genomic_DNA"/>
</dbReference>
<dbReference type="Proteomes" id="UP000786185">
    <property type="component" value="Unassembled WGS sequence"/>
</dbReference>
<feature type="non-terminal residue" evidence="2">
    <location>
        <position position="92"/>
    </location>
</feature>
<keyword evidence="1" id="KW-0472">Membrane</keyword>
<protein>
    <submittedName>
        <fullName evidence="2">Methyl-accepting chemotaxis protein</fullName>
    </submittedName>
</protein>